<feature type="transmembrane region" description="Helical" evidence="8">
    <location>
        <begin position="58"/>
        <end position="80"/>
    </location>
</feature>
<comment type="similarity">
    <text evidence="7">Belongs to the drug/metabolite transporter (DMT) superfamily. Small multidrug resistance (SMR) (TC 2.A.7.1) family.</text>
</comment>
<feature type="transmembrane region" description="Helical" evidence="8">
    <location>
        <begin position="86"/>
        <end position="105"/>
    </location>
</feature>
<dbReference type="EMBL" id="VJZA01000011">
    <property type="protein sequence ID" value="TVT23456.1"/>
    <property type="molecule type" value="Genomic_DNA"/>
</dbReference>
<dbReference type="OrthoDB" id="3175079at2"/>
<dbReference type="GO" id="GO:0005886">
    <property type="term" value="C:plasma membrane"/>
    <property type="evidence" value="ECO:0007669"/>
    <property type="project" value="UniProtKB-SubCell"/>
</dbReference>
<dbReference type="SUPFAM" id="SSF103481">
    <property type="entry name" value="Multidrug resistance efflux transporter EmrE"/>
    <property type="match status" value="1"/>
</dbReference>
<keyword evidence="6 8" id="KW-0472">Membrane</keyword>
<reference evidence="9 10" key="1">
    <citation type="submission" date="2019-07" db="EMBL/GenBank/DDBJ databases">
        <title>New species of Amycolatopsis and Streptomyces.</title>
        <authorList>
            <person name="Duangmal K."/>
            <person name="Teo W.F.A."/>
            <person name="Lipun K."/>
        </authorList>
    </citation>
    <scope>NUCLEOTIDE SEQUENCE [LARGE SCALE GENOMIC DNA]</scope>
    <source>
        <strain evidence="9 10">JCM 30562</strain>
    </source>
</reference>
<feature type="transmembrane region" description="Helical" evidence="8">
    <location>
        <begin position="33"/>
        <end position="51"/>
    </location>
</feature>
<dbReference type="InterPro" id="IPR000390">
    <property type="entry name" value="Small_drug/metabolite_transptr"/>
</dbReference>
<dbReference type="Proteomes" id="UP000318578">
    <property type="component" value="Unassembled WGS sequence"/>
</dbReference>
<comment type="caution">
    <text evidence="9">The sequence shown here is derived from an EMBL/GenBank/DDBJ whole genome shotgun (WGS) entry which is preliminary data.</text>
</comment>
<evidence type="ECO:0000256" key="1">
    <source>
        <dbReference type="ARBA" id="ARBA00004651"/>
    </source>
</evidence>
<dbReference type="PANTHER" id="PTHR30561">
    <property type="entry name" value="SMR FAMILY PROTON-DEPENDENT DRUG EFFLUX TRANSPORTER SUGE"/>
    <property type="match status" value="1"/>
</dbReference>
<dbReference type="GO" id="GO:0022857">
    <property type="term" value="F:transmembrane transporter activity"/>
    <property type="evidence" value="ECO:0007669"/>
    <property type="project" value="InterPro"/>
</dbReference>
<evidence type="ECO:0000256" key="2">
    <source>
        <dbReference type="ARBA" id="ARBA00022448"/>
    </source>
</evidence>
<dbReference type="Gene3D" id="1.10.3730.20">
    <property type="match status" value="1"/>
</dbReference>
<dbReference type="InterPro" id="IPR037185">
    <property type="entry name" value="EmrE-like"/>
</dbReference>
<evidence type="ECO:0000256" key="3">
    <source>
        <dbReference type="ARBA" id="ARBA00022475"/>
    </source>
</evidence>
<name>A0A558AGV2_9PSEU</name>
<keyword evidence="2" id="KW-0813">Transport</keyword>
<accession>A0A558AGV2</accession>
<evidence type="ECO:0000256" key="5">
    <source>
        <dbReference type="ARBA" id="ARBA00022989"/>
    </source>
</evidence>
<dbReference type="AlphaFoldDB" id="A0A558AGV2"/>
<keyword evidence="5 8" id="KW-1133">Transmembrane helix</keyword>
<organism evidence="9 10">
    <name type="scientific">Amycolatopsis acidiphila</name>
    <dbReference type="NCBI Taxonomy" id="715473"/>
    <lineage>
        <taxon>Bacteria</taxon>
        <taxon>Bacillati</taxon>
        <taxon>Actinomycetota</taxon>
        <taxon>Actinomycetes</taxon>
        <taxon>Pseudonocardiales</taxon>
        <taxon>Pseudonocardiaceae</taxon>
        <taxon>Amycolatopsis</taxon>
    </lineage>
</organism>
<sequence length="108" mass="10796">MAAYLLLALAIVAEVSGTISLKLSEGFSKLGPSLVVVAGYAIALGALSVVLKMGIPVGVAYAVWAAVGVAAVALIGVLFLDERFNLTMIGGLLLVIGGVVLIEVGSAQ</sequence>
<keyword evidence="3" id="KW-1003">Cell membrane</keyword>
<evidence type="ECO:0000256" key="7">
    <source>
        <dbReference type="RuleBase" id="RU003942"/>
    </source>
</evidence>
<dbReference type="InterPro" id="IPR045324">
    <property type="entry name" value="Small_multidrug_res"/>
</dbReference>
<evidence type="ECO:0000313" key="9">
    <source>
        <dbReference type="EMBL" id="TVT23456.1"/>
    </source>
</evidence>
<dbReference type="Pfam" id="PF00893">
    <property type="entry name" value="Multi_Drug_Res"/>
    <property type="match status" value="1"/>
</dbReference>
<proteinExistence type="inferred from homology"/>
<keyword evidence="10" id="KW-1185">Reference proteome</keyword>
<evidence type="ECO:0000256" key="8">
    <source>
        <dbReference type="SAM" id="Phobius"/>
    </source>
</evidence>
<evidence type="ECO:0000256" key="4">
    <source>
        <dbReference type="ARBA" id="ARBA00022692"/>
    </source>
</evidence>
<evidence type="ECO:0000313" key="10">
    <source>
        <dbReference type="Proteomes" id="UP000318578"/>
    </source>
</evidence>
<keyword evidence="4 7" id="KW-0812">Transmembrane</keyword>
<evidence type="ECO:0000256" key="6">
    <source>
        <dbReference type="ARBA" id="ARBA00023136"/>
    </source>
</evidence>
<gene>
    <name evidence="9" type="ORF">FNH06_09685</name>
</gene>
<dbReference type="RefSeq" id="WP_144636774.1">
    <property type="nucleotide sequence ID" value="NZ_BNAX01000003.1"/>
</dbReference>
<dbReference type="PANTHER" id="PTHR30561:SF1">
    <property type="entry name" value="MULTIDRUG TRANSPORTER EMRE"/>
    <property type="match status" value="1"/>
</dbReference>
<comment type="subcellular location">
    <subcellularLocation>
        <location evidence="1 7">Cell membrane</location>
        <topology evidence="1 7">Multi-pass membrane protein</topology>
    </subcellularLocation>
</comment>
<protein>
    <submittedName>
        <fullName evidence="9">QacE family quaternary ammonium compound efflux SMR transporter</fullName>
    </submittedName>
</protein>